<name>A0ABQ3TX82_STRHY</name>
<feature type="transmembrane region" description="Helical" evidence="7">
    <location>
        <begin position="56"/>
        <end position="81"/>
    </location>
</feature>
<feature type="compositionally biased region" description="Pro residues" evidence="6">
    <location>
        <begin position="1"/>
        <end position="11"/>
    </location>
</feature>
<evidence type="ECO:0000256" key="4">
    <source>
        <dbReference type="ARBA" id="ARBA00022989"/>
    </source>
</evidence>
<keyword evidence="10" id="KW-1185">Reference proteome</keyword>
<evidence type="ECO:0000259" key="8">
    <source>
        <dbReference type="Pfam" id="PF06271"/>
    </source>
</evidence>
<evidence type="ECO:0000256" key="1">
    <source>
        <dbReference type="ARBA" id="ARBA00004651"/>
    </source>
</evidence>
<protein>
    <recommendedName>
        <fullName evidence="8">RDD domain-containing protein</fullName>
    </recommendedName>
</protein>
<keyword evidence="4 7" id="KW-1133">Transmembrane helix</keyword>
<dbReference type="RefSeq" id="WP_060951756.1">
    <property type="nucleotide sequence ID" value="NZ_BBON01000057.1"/>
</dbReference>
<evidence type="ECO:0000256" key="3">
    <source>
        <dbReference type="ARBA" id="ARBA00022692"/>
    </source>
</evidence>
<feature type="transmembrane region" description="Helical" evidence="7">
    <location>
        <begin position="87"/>
        <end position="104"/>
    </location>
</feature>
<keyword evidence="2" id="KW-1003">Cell membrane</keyword>
<proteinExistence type="predicted"/>
<comment type="subcellular location">
    <subcellularLocation>
        <location evidence="1">Cell membrane</location>
        <topology evidence="1">Multi-pass membrane protein</topology>
    </subcellularLocation>
</comment>
<comment type="caution">
    <text evidence="9">The sequence shown here is derived from an EMBL/GenBank/DDBJ whole genome shotgun (WGS) entry which is preliminary data.</text>
</comment>
<evidence type="ECO:0000256" key="2">
    <source>
        <dbReference type="ARBA" id="ARBA00022475"/>
    </source>
</evidence>
<evidence type="ECO:0000256" key="5">
    <source>
        <dbReference type="ARBA" id="ARBA00023136"/>
    </source>
</evidence>
<reference evidence="9" key="1">
    <citation type="submission" date="2024-05" db="EMBL/GenBank/DDBJ databases">
        <title>Whole genome shotgun sequence of Streptomyces hygroscopicus NBRC 113678.</title>
        <authorList>
            <person name="Komaki H."/>
            <person name="Tamura T."/>
        </authorList>
    </citation>
    <scope>NUCLEOTIDE SEQUENCE</scope>
    <source>
        <strain evidence="9">N11-34</strain>
    </source>
</reference>
<dbReference type="Proteomes" id="UP001054854">
    <property type="component" value="Unassembled WGS sequence"/>
</dbReference>
<dbReference type="Pfam" id="PF06271">
    <property type="entry name" value="RDD"/>
    <property type="match status" value="1"/>
</dbReference>
<feature type="domain" description="RDD" evidence="8">
    <location>
        <begin position="50"/>
        <end position="183"/>
    </location>
</feature>
<dbReference type="PANTHER" id="PTHR36115">
    <property type="entry name" value="PROLINE-RICH ANTIGEN HOMOLOG-RELATED"/>
    <property type="match status" value="1"/>
</dbReference>
<dbReference type="PANTHER" id="PTHR36115:SF4">
    <property type="entry name" value="MEMBRANE PROTEIN"/>
    <property type="match status" value="1"/>
</dbReference>
<accession>A0ABQ3TX82</accession>
<sequence length="191" mass="20552">MSTDQPPPGPDAPRDRDSSDPSAGHPRANGSPYGERTAGTDPYAGMPPLGHLGRRLIARIIDALLIGIPVGLVMSAVVGGYDPVDGNVRSTTVTLVYVLVYFLYEGLMLTRDGQTVGKKAMRIRVAILANGQPPVGQAGWVRAAVYALPEIVPCCGFLFWLINVLWCTWDRPYRQCLHDKAAKTVVVSAVP</sequence>
<evidence type="ECO:0000256" key="7">
    <source>
        <dbReference type="SAM" id="Phobius"/>
    </source>
</evidence>
<keyword evidence="3 7" id="KW-0812">Transmembrane</keyword>
<dbReference type="InterPro" id="IPR010432">
    <property type="entry name" value="RDD"/>
</dbReference>
<evidence type="ECO:0000256" key="6">
    <source>
        <dbReference type="SAM" id="MobiDB-lite"/>
    </source>
</evidence>
<gene>
    <name evidence="9" type="ORF">TPA0910_23800</name>
</gene>
<feature type="region of interest" description="Disordered" evidence="6">
    <location>
        <begin position="1"/>
        <end position="45"/>
    </location>
</feature>
<keyword evidence="5 7" id="KW-0472">Membrane</keyword>
<organism evidence="9 10">
    <name type="scientific">Streptomyces hygroscopicus</name>
    <dbReference type="NCBI Taxonomy" id="1912"/>
    <lineage>
        <taxon>Bacteria</taxon>
        <taxon>Bacillati</taxon>
        <taxon>Actinomycetota</taxon>
        <taxon>Actinomycetes</taxon>
        <taxon>Kitasatosporales</taxon>
        <taxon>Streptomycetaceae</taxon>
        <taxon>Streptomyces</taxon>
        <taxon>Streptomyces violaceusniger group</taxon>
    </lineage>
</organism>
<evidence type="ECO:0000313" key="9">
    <source>
        <dbReference type="EMBL" id="GHJ27947.1"/>
    </source>
</evidence>
<evidence type="ECO:0000313" key="10">
    <source>
        <dbReference type="Proteomes" id="UP001054854"/>
    </source>
</evidence>
<dbReference type="EMBL" id="BNEK01000003">
    <property type="protein sequence ID" value="GHJ27947.1"/>
    <property type="molecule type" value="Genomic_DNA"/>
</dbReference>
<dbReference type="InterPro" id="IPR051791">
    <property type="entry name" value="Pra-immunoreactive"/>
</dbReference>